<dbReference type="RefSeq" id="WP_083433735.1">
    <property type="nucleotide sequence ID" value="NZ_HG764815.1"/>
</dbReference>
<keyword evidence="5" id="KW-1185">Reference proteome</keyword>
<dbReference type="Pfam" id="PF08666">
    <property type="entry name" value="SAF"/>
    <property type="match status" value="1"/>
</dbReference>
<accession>W6JVQ7</accession>
<evidence type="ECO:0000256" key="1">
    <source>
        <dbReference type="SAM" id="MobiDB-lite"/>
    </source>
</evidence>
<protein>
    <submittedName>
        <fullName evidence="4">SAF domain protein</fullName>
    </submittedName>
</protein>
<evidence type="ECO:0000256" key="2">
    <source>
        <dbReference type="SAM" id="Phobius"/>
    </source>
</evidence>
<dbReference type="InterPro" id="IPR013974">
    <property type="entry name" value="SAF"/>
</dbReference>
<evidence type="ECO:0000259" key="3">
    <source>
        <dbReference type="SMART" id="SM00858"/>
    </source>
</evidence>
<evidence type="ECO:0000313" key="4">
    <source>
        <dbReference type="EMBL" id="CCH72766.1"/>
    </source>
</evidence>
<name>W6JVQ7_9MICO</name>
<dbReference type="AlphaFoldDB" id="W6JVQ7"/>
<evidence type="ECO:0000313" key="5">
    <source>
        <dbReference type="Proteomes" id="UP000035763"/>
    </source>
</evidence>
<comment type="caution">
    <text evidence="4">The sequence shown here is derived from an EMBL/GenBank/DDBJ whole genome shotgun (WGS) entry which is preliminary data.</text>
</comment>
<gene>
    <name evidence="4" type="ORF">BN11_1960014</name>
</gene>
<sequence length="231" mass="23795">MSTTTPATDSRRQQRKNPTDGELTSAPGEQFAPPPKLRRRPVLIAASVAAISLGALASMWAYQSTSDAQSVLAVRQTIERGDVITADDLMTVNISVDPALKPLSADQASSVVGKHAALDMSAGGVVTQDQVTEQALPAKGSSVVGIALTPGMLPANQIRVGDKVRVVVTPGQQGEMPTGQPDSIEAVVVGVAKDETTGNAIVNVQVPNNEGPMLAARAATGKVALVLDSRS</sequence>
<reference evidence="4 5" key="1">
    <citation type="journal article" date="2013" name="ISME J.">
        <title>A metabolic model for members of the genus Tetrasphaera involved in enhanced biological phosphorus removal.</title>
        <authorList>
            <person name="Kristiansen R."/>
            <person name="Nguyen H.T.T."/>
            <person name="Saunders A.M."/>
            <person name="Nielsen J.L."/>
            <person name="Wimmer R."/>
            <person name="Le V.Q."/>
            <person name="McIlroy S.J."/>
            <person name="Petrovski S."/>
            <person name="Seviour R.J."/>
            <person name="Calteau A."/>
            <person name="Nielsen K.L."/>
            <person name="Nielsen P.H."/>
        </authorList>
    </citation>
    <scope>NUCLEOTIDE SEQUENCE [LARGE SCALE GENOMIC DNA]</scope>
    <source>
        <strain evidence="4 5">Ben110</strain>
    </source>
</reference>
<keyword evidence="2" id="KW-0812">Transmembrane</keyword>
<keyword evidence="2" id="KW-1133">Transmembrane helix</keyword>
<dbReference type="OrthoDB" id="3638307at2"/>
<dbReference type="STRING" id="1193182.BN11_1960014"/>
<feature type="transmembrane region" description="Helical" evidence="2">
    <location>
        <begin position="42"/>
        <end position="62"/>
    </location>
</feature>
<dbReference type="CDD" id="cd11614">
    <property type="entry name" value="SAF_CpaB_FlgA_like"/>
    <property type="match status" value="1"/>
</dbReference>
<feature type="domain" description="SAF" evidence="3">
    <location>
        <begin position="69"/>
        <end position="132"/>
    </location>
</feature>
<organism evidence="4 5">
    <name type="scientific">Nostocoides australiense Ben110</name>
    <dbReference type="NCBI Taxonomy" id="1193182"/>
    <lineage>
        <taxon>Bacteria</taxon>
        <taxon>Bacillati</taxon>
        <taxon>Actinomycetota</taxon>
        <taxon>Actinomycetes</taxon>
        <taxon>Micrococcales</taxon>
        <taxon>Intrasporangiaceae</taxon>
        <taxon>Nostocoides</taxon>
    </lineage>
</organism>
<dbReference type="SMART" id="SM00858">
    <property type="entry name" value="SAF"/>
    <property type="match status" value="1"/>
</dbReference>
<proteinExistence type="predicted"/>
<dbReference type="EMBL" id="CAJA01000108">
    <property type="protein sequence ID" value="CCH72766.1"/>
    <property type="molecule type" value="Genomic_DNA"/>
</dbReference>
<keyword evidence="2" id="KW-0472">Membrane</keyword>
<feature type="region of interest" description="Disordered" evidence="1">
    <location>
        <begin position="1"/>
        <end position="37"/>
    </location>
</feature>
<dbReference type="Gene3D" id="3.90.1210.10">
    <property type="entry name" value="Antifreeze-like/N-acetylneuraminic acid synthase C-terminal domain"/>
    <property type="match status" value="1"/>
</dbReference>
<dbReference type="Proteomes" id="UP000035763">
    <property type="component" value="Unassembled WGS sequence"/>
</dbReference>